<dbReference type="EMBL" id="FNFM01000002">
    <property type="protein sequence ID" value="SDJ83336.1"/>
    <property type="molecule type" value="Genomic_DNA"/>
</dbReference>
<dbReference type="Gene3D" id="1.10.357.10">
    <property type="entry name" value="Tetracycline Repressor, domain 2"/>
    <property type="match status" value="1"/>
</dbReference>
<dbReference type="InterPro" id="IPR009057">
    <property type="entry name" value="Homeodomain-like_sf"/>
</dbReference>
<evidence type="ECO:0000256" key="2">
    <source>
        <dbReference type="PROSITE-ProRule" id="PRU00335"/>
    </source>
</evidence>
<dbReference type="SUPFAM" id="SSF46689">
    <property type="entry name" value="Homeodomain-like"/>
    <property type="match status" value="1"/>
</dbReference>
<dbReference type="Gene3D" id="1.10.10.60">
    <property type="entry name" value="Homeodomain-like"/>
    <property type="match status" value="1"/>
</dbReference>
<dbReference type="InterPro" id="IPR036271">
    <property type="entry name" value="Tet_transcr_reg_TetR-rel_C_sf"/>
</dbReference>
<evidence type="ECO:0000313" key="5">
    <source>
        <dbReference type="Proteomes" id="UP000199213"/>
    </source>
</evidence>
<dbReference type="InterPro" id="IPR001647">
    <property type="entry name" value="HTH_TetR"/>
</dbReference>
<dbReference type="PRINTS" id="PR00455">
    <property type="entry name" value="HTHTETR"/>
</dbReference>
<sequence length="226" mass="24562">MIVNVAMLTLTNQFRLVSDPMSNETPDGTGRGGATSRREQLLSAAAELFARYGFHGVGIDDIGAAVGISGPALYRHFRGKDAMLGEMLTGISERLLHGGRARTVDTPDPLAALEALVAWHVEFALTNSALITVHLRDLDSLAEPDRHRVRELQRGYVEVWVDTLLQCRPELSEHTARASAHAVLGLINSTPHSARLDPTRMSELLHRMAMNALLADRRNGAGTDGV</sequence>
<dbReference type="PROSITE" id="PS50977">
    <property type="entry name" value="HTH_TETR_2"/>
    <property type="match status" value="1"/>
</dbReference>
<proteinExistence type="predicted"/>
<dbReference type="PANTHER" id="PTHR30055:SF237">
    <property type="entry name" value="TRANSCRIPTIONAL REPRESSOR MCE3R"/>
    <property type="match status" value="1"/>
</dbReference>
<dbReference type="Proteomes" id="UP000199213">
    <property type="component" value="Unassembled WGS sequence"/>
</dbReference>
<dbReference type="PANTHER" id="PTHR30055">
    <property type="entry name" value="HTH-TYPE TRANSCRIPTIONAL REGULATOR RUTR"/>
    <property type="match status" value="1"/>
</dbReference>
<dbReference type="AlphaFoldDB" id="A0A1G8WZ41"/>
<accession>A0A1G8WZ41</accession>
<dbReference type="Pfam" id="PF00440">
    <property type="entry name" value="TetR_N"/>
    <property type="match status" value="1"/>
</dbReference>
<protein>
    <submittedName>
        <fullName evidence="4">Transcriptional regulator, TetR family</fullName>
    </submittedName>
</protein>
<dbReference type="Pfam" id="PF17932">
    <property type="entry name" value="TetR_C_24"/>
    <property type="match status" value="1"/>
</dbReference>
<dbReference type="GO" id="GO:0003700">
    <property type="term" value="F:DNA-binding transcription factor activity"/>
    <property type="evidence" value="ECO:0007669"/>
    <property type="project" value="TreeGrafter"/>
</dbReference>
<dbReference type="InterPro" id="IPR041490">
    <property type="entry name" value="KstR2_TetR_C"/>
</dbReference>
<evidence type="ECO:0000256" key="1">
    <source>
        <dbReference type="ARBA" id="ARBA00023125"/>
    </source>
</evidence>
<gene>
    <name evidence="4" type="ORF">SAMN04487820_102291</name>
</gene>
<evidence type="ECO:0000259" key="3">
    <source>
        <dbReference type="PROSITE" id="PS50977"/>
    </source>
</evidence>
<feature type="domain" description="HTH tetR-type" evidence="3">
    <location>
        <begin position="35"/>
        <end position="95"/>
    </location>
</feature>
<feature type="DNA-binding region" description="H-T-H motif" evidence="2">
    <location>
        <begin position="58"/>
        <end position="77"/>
    </location>
</feature>
<keyword evidence="1 2" id="KW-0238">DNA-binding</keyword>
<dbReference type="SUPFAM" id="SSF48498">
    <property type="entry name" value="Tetracyclin repressor-like, C-terminal domain"/>
    <property type="match status" value="1"/>
</dbReference>
<organism evidence="4 5">
    <name type="scientific">Actinopolyspora mzabensis</name>
    <dbReference type="NCBI Taxonomy" id="995066"/>
    <lineage>
        <taxon>Bacteria</taxon>
        <taxon>Bacillati</taxon>
        <taxon>Actinomycetota</taxon>
        <taxon>Actinomycetes</taxon>
        <taxon>Actinopolysporales</taxon>
        <taxon>Actinopolysporaceae</taxon>
        <taxon>Actinopolyspora</taxon>
    </lineage>
</organism>
<dbReference type="InterPro" id="IPR050109">
    <property type="entry name" value="HTH-type_TetR-like_transc_reg"/>
</dbReference>
<evidence type="ECO:0000313" key="4">
    <source>
        <dbReference type="EMBL" id="SDJ83336.1"/>
    </source>
</evidence>
<name>A0A1G8WZ41_ACTMZ</name>
<keyword evidence="5" id="KW-1185">Reference proteome</keyword>
<dbReference type="GO" id="GO:0000976">
    <property type="term" value="F:transcription cis-regulatory region binding"/>
    <property type="evidence" value="ECO:0007669"/>
    <property type="project" value="TreeGrafter"/>
</dbReference>
<reference evidence="5" key="1">
    <citation type="submission" date="2016-10" db="EMBL/GenBank/DDBJ databases">
        <authorList>
            <person name="Varghese N."/>
            <person name="Submissions S."/>
        </authorList>
    </citation>
    <scope>NUCLEOTIDE SEQUENCE [LARGE SCALE GENOMIC DNA]</scope>
    <source>
        <strain evidence="5">DSM 45460</strain>
    </source>
</reference>